<feature type="transmembrane region" description="Helical" evidence="1">
    <location>
        <begin position="227"/>
        <end position="245"/>
    </location>
</feature>
<gene>
    <name evidence="2" type="ORF">SKC35_01580</name>
</gene>
<evidence type="ECO:0000313" key="2">
    <source>
        <dbReference type="EMBL" id="MFD3292367.1"/>
    </source>
</evidence>
<protein>
    <recommendedName>
        <fullName evidence="4">Prenyltransferase</fullName>
    </recommendedName>
</protein>
<feature type="transmembrane region" description="Helical" evidence="1">
    <location>
        <begin position="98"/>
        <end position="114"/>
    </location>
</feature>
<organism evidence="2 3">
    <name type="scientific">Aquirufa originis</name>
    <dbReference type="NCBI Taxonomy" id="3096514"/>
    <lineage>
        <taxon>Bacteria</taxon>
        <taxon>Pseudomonadati</taxon>
        <taxon>Bacteroidota</taxon>
        <taxon>Cytophagia</taxon>
        <taxon>Cytophagales</taxon>
        <taxon>Flectobacillaceae</taxon>
        <taxon>Aquirufa</taxon>
    </lineage>
</organism>
<feature type="transmembrane region" description="Helical" evidence="1">
    <location>
        <begin position="32"/>
        <end position="49"/>
    </location>
</feature>
<evidence type="ECO:0008006" key="4">
    <source>
        <dbReference type="Google" id="ProtNLM"/>
    </source>
</evidence>
<feature type="transmembrane region" description="Helical" evidence="1">
    <location>
        <begin position="74"/>
        <end position="92"/>
    </location>
</feature>
<keyword evidence="1" id="KW-1133">Transmembrane helix</keyword>
<keyword evidence="1" id="KW-0812">Transmembrane</keyword>
<feature type="transmembrane region" description="Helical" evidence="1">
    <location>
        <begin position="148"/>
        <end position="168"/>
    </location>
</feature>
<comment type="caution">
    <text evidence="2">The sequence shown here is derived from an EMBL/GenBank/DDBJ whole genome shotgun (WGS) entry which is preliminary data.</text>
</comment>
<dbReference type="EMBL" id="JBBKXY010000001">
    <property type="protein sequence ID" value="MFD3292367.1"/>
    <property type="molecule type" value="Genomic_DNA"/>
</dbReference>
<feature type="transmembrane region" description="Helical" evidence="1">
    <location>
        <begin position="7"/>
        <end position="26"/>
    </location>
</feature>
<reference evidence="2 3" key="1">
    <citation type="submission" date="2024-03" db="EMBL/GenBank/DDBJ databases">
        <title>Aquirufa genome sequencing.</title>
        <authorList>
            <person name="Pitt A."/>
            <person name="Hahn M.W."/>
        </authorList>
    </citation>
    <scope>NUCLEOTIDE SEQUENCE [LARGE SCALE GENOMIC DNA]</scope>
    <source>
        <strain evidence="2 3">KTFRIE-69F</strain>
    </source>
</reference>
<proteinExistence type="predicted"/>
<accession>A0ABW6D5S2</accession>
<feature type="transmembrane region" description="Helical" evidence="1">
    <location>
        <begin position="126"/>
        <end position="142"/>
    </location>
</feature>
<evidence type="ECO:0000256" key="1">
    <source>
        <dbReference type="SAM" id="Phobius"/>
    </source>
</evidence>
<keyword evidence="3" id="KW-1185">Reference proteome</keyword>
<sequence>MLFIKNLSLEVVIGAILYQCFLYRVYFHTFPLVQEGVILALVVWFLYLLDRQVDNIFHPAQDERHQMHVRHRKFYRLIIGLLGVAIACLLPFQRLDVLLAGFVLLLLVMFYGFAWHKGWLRLEKELFTALLYALGVGLVVWVREPRAVLLVLPLVALAYHNLCFFNLIDSSSDFYARRLRKTEWILVGLLSGIYAATQEIFLVLPFLVTFGLTFLLSRLSLSDEKRLLGDLAFWSPLIYLLHGIFST</sequence>
<dbReference type="RefSeq" id="WP_377977749.1">
    <property type="nucleotide sequence ID" value="NZ_JBBKXY010000001.1"/>
</dbReference>
<keyword evidence="1" id="KW-0472">Membrane</keyword>
<evidence type="ECO:0000313" key="3">
    <source>
        <dbReference type="Proteomes" id="UP001598112"/>
    </source>
</evidence>
<dbReference type="Proteomes" id="UP001598112">
    <property type="component" value="Unassembled WGS sequence"/>
</dbReference>
<feature type="transmembrane region" description="Helical" evidence="1">
    <location>
        <begin position="189"/>
        <end position="215"/>
    </location>
</feature>
<name>A0ABW6D5S2_9BACT</name>